<sequence>MRSAFIVLLNFGLLALPQHDSVYTHKTPSDGGTGKVYFGREIANIMDFKGSAWLERNSRQKEENSDLTIEKLPIGKNSVVADIGAGTGYYTFKIASKVPQGRVYAVEIQDNAVTYLKNKAGQLDGKNVTVIKGKEQSPGLPENAIDLVIMVDVYHELMYPHEMLQSIRKALKPNGRLLLIEYRAEDPKVEIRALHKMTVGQALKELKANGFQLAGDGEFLPIQHFLLFKKS</sequence>
<evidence type="ECO:0000313" key="3">
    <source>
        <dbReference type="Proteomes" id="UP000321479"/>
    </source>
</evidence>
<dbReference type="SUPFAM" id="SSF53335">
    <property type="entry name" value="S-adenosyl-L-methionine-dependent methyltransferases"/>
    <property type="match status" value="1"/>
</dbReference>
<keyword evidence="3" id="KW-1185">Reference proteome</keyword>
<accession>A0A5B8V1Y0</accession>
<dbReference type="GO" id="GO:0008168">
    <property type="term" value="F:methyltransferase activity"/>
    <property type="evidence" value="ECO:0007669"/>
    <property type="project" value="UniProtKB-KW"/>
</dbReference>
<dbReference type="InterPro" id="IPR025714">
    <property type="entry name" value="Methyltranfer_dom"/>
</dbReference>
<dbReference type="Proteomes" id="UP000321479">
    <property type="component" value="Chromosome"/>
</dbReference>
<dbReference type="EMBL" id="CP042436">
    <property type="protein sequence ID" value="QEC64566.1"/>
    <property type="molecule type" value="Genomic_DNA"/>
</dbReference>
<keyword evidence="2" id="KW-0808">Transferase</keyword>
<evidence type="ECO:0000259" key="1">
    <source>
        <dbReference type="Pfam" id="PF13847"/>
    </source>
</evidence>
<dbReference type="CDD" id="cd02440">
    <property type="entry name" value="AdoMet_MTases"/>
    <property type="match status" value="1"/>
</dbReference>
<proteinExistence type="predicted"/>
<dbReference type="AlphaFoldDB" id="A0A5B8V1Y0"/>
<reference evidence="2 3" key="1">
    <citation type="journal article" date="2017" name="Curr. Microbiol.">
        <title>Mucilaginibacter ginsenosidivorans sp. nov., Isolated from Soil of Ginseng Field.</title>
        <authorList>
            <person name="Kim M.M."/>
            <person name="Siddiqi M.Z."/>
            <person name="Im W.T."/>
        </authorList>
    </citation>
    <scope>NUCLEOTIDE SEQUENCE [LARGE SCALE GENOMIC DNA]</scope>
    <source>
        <strain evidence="2 3">Gsoil 3017</strain>
    </source>
</reference>
<dbReference type="InterPro" id="IPR029063">
    <property type="entry name" value="SAM-dependent_MTases_sf"/>
</dbReference>
<protein>
    <submittedName>
        <fullName evidence="2">Class I SAM-dependent methyltransferase</fullName>
    </submittedName>
</protein>
<dbReference type="OrthoDB" id="9784101at2"/>
<gene>
    <name evidence="2" type="ORF">FRZ54_18980</name>
</gene>
<keyword evidence="2" id="KW-0489">Methyltransferase</keyword>
<dbReference type="PANTHER" id="PTHR43861">
    <property type="entry name" value="TRANS-ACONITATE 2-METHYLTRANSFERASE-RELATED"/>
    <property type="match status" value="1"/>
</dbReference>
<evidence type="ECO:0000313" key="2">
    <source>
        <dbReference type="EMBL" id="QEC64566.1"/>
    </source>
</evidence>
<dbReference type="GO" id="GO:0032259">
    <property type="term" value="P:methylation"/>
    <property type="evidence" value="ECO:0007669"/>
    <property type="project" value="UniProtKB-KW"/>
</dbReference>
<name>A0A5B8V1Y0_9SPHI</name>
<feature type="domain" description="Methyltransferase" evidence="1">
    <location>
        <begin position="76"/>
        <end position="186"/>
    </location>
</feature>
<dbReference type="Pfam" id="PF13847">
    <property type="entry name" value="Methyltransf_31"/>
    <property type="match status" value="1"/>
</dbReference>
<dbReference type="RefSeq" id="WP_147033400.1">
    <property type="nucleotide sequence ID" value="NZ_CP042436.1"/>
</dbReference>
<organism evidence="2 3">
    <name type="scientific">Mucilaginibacter ginsenosidivorans</name>
    <dbReference type="NCBI Taxonomy" id="398053"/>
    <lineage>
        <taxon>Bacteria</taxon>
        <taxon>Pseudomonadati</taxon>
        <taxon>Bacteroidota</taxon>
        <taxon>Sphingobacteriia</taxon>
        <taxon>Sphingobacteriales</taxon>
        <taxon>Sphingobacteriaceae</taxon>
        <taxon>Mucilaginibacter</taxon>
    </lineage>
</organism>
<dbReference type="KEGG" id="mgin:FRZ54_18980"/>
<dbReference type="Gene3D" id="3.40.50.150">
    <property type="entry name" value="Vaccinia Virus protein VP39"/>
    <property type="match status" value="1"/>
</dbReference>